<dbReference type="EMBL" id="JACHCE010000009">
    <property type="protein sequence ID" value="MBB5638503.1"/>
    <property type="molecule type" value="Genomic_DNA"/>
</dbReference>
<evidence type="ECO:0000313" key="2">
    <source>
        <dbReference type="Proteomes" id="UP000537204"/>
    </source>
</evidence>
<accession>A0A7W8ZR43</accession>
<organism evidence="1 2">
    <name type="scientific">Pedobacter cryoconitis</name>
    <dbReference type="NCBI Taxonomy" id="188932"/>
    <lineage>
        <taxon>Bacteria</taxon>
        <taxon>Pseudomonadati</taxon>
        <taxon>Bacteroidota</taxon>
        <taxon>Sphingobacteriia</taxon>
        <taxon>Sphingobacteriales</taxon>
        <taxon>Sphingobacteriaceae</taxon>
        <taxon>Pedobacter</taxon>
    </lineage>
</organism>
<dbReference type="AlphaFoldDB" id="A0A7W8ZR43"/>
<evidence type="ECO:0000313" key="1">
    <source>
        <dbReference type="EMBL" id="MBB5638503.1"/>
    </source>
</evidence>
<dbReference type="Proteomes" id="UP000537204">
    <property type="component" value="Unassembled WGS sequence"/>
</dbReference>
<comment type="caution">
    <text evidence="1">The sequence shown here is derived from an EMBL/GenBank/DDBJ whole genome shotgun (WGS) entry which is preliminary data.</text>
</comment>
<proteinExistence type="predicted"/>
<gene>
    <name evidence="1" type="ORF">HDE68_004435</name>
</gene>
<protein>
    <submittedName>
        <fullName evidence="1">Uncharacterized protein</fullName>
    </submittedName>
</protein>
<reference evidence="1 2" key="1">
    <citation type="submission" date="2020-08" db="EMBL/GenBank/DDBJ databases">
        <title>Genomic Encyclopedia of Type Strains, Phase IV (KMG-V): Genome sequencing to study the core and pangenomes of soil and plant-associated prokaryotes.</title>
        <authorList>
            <person name="Whitman W."/>
        </authorList>
    </citation>
    <scope>NUCLEOTIDE SEQUENCE [LARGE SCALE GENOMIC DNA]</scope>
    <source>
        <strain evidence="1 2">S3M1</strain>
    </source>
</reference>
<sequence length="82" mass="9324">MKPDVCTYLYLFLTEPYIRTGTMIRLNNDTPASVLQEVKKGNLVTDTFSKTGLVETIEISDDGLYKIYTFNLVTGRSIVIKR</sequence>
<name>A0A7W8ZR43_9SPHI</name>